<comment type="catalytic activity">
    <reaction evidence="1">
        <text>ATP + protein L-histidine = ADP + protein N-phospho-L-histidine.</text>
        <dbReference type="EC" id="2.7.13.3"/>
    </reaction>
</comment>
<dbReference type="Gene3D" id="2.10.70.100">
    <property type="match status" value="1"/>
</dbReference>
<name>A0A4R4D3U9_9PROT</name>
<evidence type="ECO:0000259" key="14">
    <source>
        <dbReference type="PROSITE" id="PS50113"/>
    </source>
</evidence>
<dbReference type="InterPro" id="IPR036890">
    <property type="entry name" value="HATPase_C_sf"/>
</dbReference>
<keyword evidence="16" id="KW-1185">Reference proteome</keyword>
<dbReference type="GO" id="GO:0005524">
    <property type="term" value="F:ATP binding"/>
    <property type="evidence" value="ECO:0007669"/>
    <property type="project" value="UniProtKB-KW"/>
</dbReference>
<evidence type="ECO:0000256" key="1">
    <source>
        <dbReference type="ARBA" id="ARBA00000085"/>
    </source>
</evidence>
<dbReference type="CDD" id="cd00130">
    <property type="entry name" value="PAS"/>
    <property type="match status" value="1"/>
</dbReference>
<keyword evidence="4" id="KW-0285">Flavoprotein</keyword>
<keyword evidence="9" id="KW-0418">Kinase</keyword>
<keyword evidence="5" id="KW-0288">FMN</keyword>
<evidence type="ECO:0000313" key="15">
    <source>
        <dbReference type="EMBL" id="TCZ54650.1"/>
    </source>
</evidence>
<keyword evidence="12" id="KW-1133">Transmembrane helix</keyword>
<sequence length="688" mass="74460">MTSLGPPRPRSVPGLRTILPHRGGRSLALLLGGSVALPLLLIAGVAWHSWHQAWRDAEAEMARAAEVGAEYLRRVLDGHDLRIQRANDVLAGLDDAAIRAGEPRLHDAFLRIAGQEPDGSGPITLFAFDRDARMLLGATVFPVPRDASFADRDFNQALRDPRAPEPYVSRVHIGRIDGRAFFAVSRRRQGSGNPPPEDGYDGVVEVSVYTDAANEALRRLLRRPDDVLSVLRGDGEVLARSAGFGPNGPPVRVAADPALLQFLASGGERSMRLGPSILDGVPRLAIYRRVEGWPAHVVAARPVSAIRAAWWGNIAGELAVGLPAWILLIAMAGAVWRRQRALGEANAMLERRVAARTQELGESEARLRLAQEAASIGIWEWIPSTGLNRWSAEQYLLFGLDPEREPSLTIHRFVELLHPEDRPLVRAAAREAMRTGTYEAEFRILRPRPDGPPELRWILGRGRRLQGRAGAPVRLIGVNVDITDRHLAEERRALLAQEVAHRAKNALQLVGATVRMTRAKDTAEFIRLVEGRVAALVRAQALLASTGGREADLRALAANEMATVLEGGELRVALDGPAFAVRAEAVQPVSMALHELATNAVKYGALSVPQGRVTLSWTVDAAAGLLRLRWEERGGPPPGGAPAREGFGSRVLEATLAGQLGGTLRRDWAPAGLVLAAELPLDRLAAPG</sequence>
<evidence type="ECO:0000256" key="2">
    <source>
        <dbReference type="ARBA" id="ARBA00012438"/>
    </source>
</evidence>
<proteinExistence type="predicted"/>
<evidence type="ECO:0000256" key="12">
    <source>
        <dbReference type="SAM" id="Phobius"/>
    </source>
</evidence>
<dbReference type="CDD" id="cd12915">
    <property type="entry name" value="PDC2_DGC_like"/>
    <property type="match status" value="1"/>
</dbReference>
<evidence type="ECO:0000259" key="13">
    <source>
        <dbReference type="PROSITE" id="PS50112"/>
    </source>
</evidence>
<evidence type="ECO:0000256" key="5">
    <source>
        <dbReference type="ARBA" id="ARBA00022643"/>
    </source>
</evidence>
<evidence type="ECO:0000256" key="3">
    <source>
        <dbReference type="ARBA" id="ARBA00022553"/>
    </source>
</evidence>
<dbReference type="Gene3D" id="3.30.450.20">
    <property type="entry name" value="PAS domain"/>
    <property type="match status" value="3"/>
</dbReference>
<evidence type="ECO:0000256" key="11">
    <source>
        <dbReference type="ARBA" id="ARBA00023026"/>
    </source>
</evidence>
<dbReference type="InterPro" id="IPR000700">
    <property type="entry name" value="PAS-assoc_C"/>
</dbReference>
<accession>A0A4R4D3U9</accession>
<feature type="domain" description="PAC" evidence="14">
    <location>
        <begin position="438"/>
        <end position="494"/>
    </location>
</feature>
<dbReference type="PROSITE" id="PS50113">
    <property type="entry name" value="PAC"/>
    <property type="match status" value="1"/>
</dbReference>
<keyword evidence="6" id="KW-0808">Transferase</keyword>
<feature type="domain" description="PAS" evidence="13">
    <location>
        <begin position="363"/>
        <end position="436"/>
    </location>
</feature>
<protein>
    <recommendedName>
        <fullName evidence="2">histidine kinase</fullName>
        <ecNumber evidence="2">2.7.13.3</ecNumber>
    </recommendedName>
</protein>
<dbReference type="EMBL" id="SKBM01000031">
    <property type="protein sequence ID" value="TCZ54650.1"/>
    <property type="molecule type" value="Genomic_DNA"/>
</dbReference>
<dbReference type="InterPro" id="IPR000014">
    <property type="entry name" value="PAS"/>
</dbReference>
<evidence type="ECO:0000256" key="8">
    <source>
        <dbReference type="ARBA" id="ARBA00022741"/>
    </source>
</evidence>
<dbReference type="Pfam" id="PF08447">
    <property type="entry name" value="PAS_3"/>
    <property type="match status" value="1"/>
</dbReference>
<evidence type="ECO:0000313" key="16">
    <source>
        <dbReference type="Proteomes" id="UP000295023"/>
    </source>
</evidence>
<dbReference type="InterPro" id="IPR011102">
    <property type="entry name" value="Sig_transdc_His_kinase_HWE"/>
</dbReference>
<reference evidence="15 16" key="1">
    <citation type="submission" date="2019-03" db="EMBL/GenBank/DDBJ databases">
        <title>Paracraurococcus aquatilis NE82 genome sequence.</title>
        <authorList>
            <person name="Zhao Y."/>
            <person name="Du Z."/>
        </authorList>
    </citation>
    <scope>NUCLEOTIDE SEQUENCE [LARGE SCALE GENOMIC DNA]</scope>
    <source>
        <strain evidence="15 16">NE82</strain>
    </source>
</reference>
<keyword evidence="7" id="KW-0677">Repeat</keyword>
<dbReference type="RefSeq" id="WP_132295355.1">
    <property type="nucleotide sequence ID" value="NZ_SKBM01000031.1"/>
</dbReference>
<evidence type="ECO:0000256" key="7">
    <source>
        <dbReference type="ARBA" id="ARBA00022737"/>
    </source>
</evidence>
<dbReference type="AlphaFoldDB" id="A0A4R4D3U9"/>
<dbReference type="PROSITE" id="PS50112">
    <property type="entry name" value="PAS"/>
    <property type="match status" value="1"/>
</dbReference>
<comment type="caution">
    <text evidence="15">The sequence shown here is derived from an EMBL/GenBank/DDBJ whole genome shotgun (WGS) entry which is preliminary data.</text>
</comment>
<evidence type="ECO:0000256" key="9">
    <source>
        <dbReference type="ARBA" id="ARBA00022777"/>
    </source>
</evidence>
<feature type="transmembrane region" description="Helical" evidence="12">
    <location>
        <begin position="27"/>
        <end position="50"/>
    </location>
</feature>
<dbReference type="Gene3D" id="3.30.565.10">
    <property type="entry name" value="Histidine kinase-like ATPase, C-terminal domain"/>
    <property type="match status" value="1"/>
</dbReference>
<dbReference type="GO" id="GO:0004673">
    <property type="term" value="F:protein histidine kinase activity"/>
    <property type="evidence" value="ECO:0007669"/>
    <property type="project" value="UniProtKB-EC"/>
</dbReference>
<keyword evidence="12" id="KW-0812">Transmembrane</keyword>
<evidence type="ECO:0000256" key="6">
    <source>
        <dbReference type="ARBA" id="ARBA00022679"/>
    </source>
</evidence>
<evidence type="ECO:0000256" key="10">
    <source>
        <dbReference type="ARBA" id="ARBA00022840"/>
    </source>
</evidence>
<keyword evidence="10" id="KW-0067">ATP-binding</keyword>
<dbReference type="InterPro" id="IPR013655">
    <property type="entry name" value="PAS_fold_3"/>
</dbReference>
<dbReference type="SMART" id="SM00911">
    <property type="entry name" value="HWE_HK"/>
    <property type="match status" value="1"/>
</dbReference>
<dbReference type="SUPFAM" id="SSF55785">
    <property type="entry name" value="PYP-like sensor domain (PAS domain)"/>
    <property type="match status" value="1"/>
</dbReference>
<gene>
    <name evidence="15" type="ORF">EXY23_22965</name>
</gene>
<keyword evidence="8" id="KW-0547">Nucleotide-binding</keyword>
<dbReference type="EC" id="2.7.13.3" evidence="2"/>
<dbReference type="InterPro" id="IPR035965">
    <property type="entry name" value="PAS-like_dom_sf"/>
</dbReference>
<evidence type="ECO:0000256" key="4">
    <source>
        <dbReference type="ARBA" id="ARBA00022630"/>
    </source>
</evidence>
<dbReference type="PANTHER" id="PTHR41523">
    <property type="entry name" value="TWO-COMPONENT SYSTEM SENSOR PROTEIN"/>
    <property type="match status" value="1"/>
</dbReference>
<organism evidence="15 16">
    <name type="scientific">Roseicella aquatilis</name>
    <dbReference type="NCBI Taxonomy" id="2527868"/>
    <lineage>
        <taxon>Bacteria</taxon>
        <taxon>Pseudomonadati</taxon>
        <taxon>Pseudomonadota</taxon>
        <taxon>Alphaproteobacteria</taxon>
        <taxon>Acetobacterales</taxon>
        <taxon>Roseomonadaceae</taxon>
        <taxon>Roseicella</taxon>
    </lineage>
</organism>
<dbReference type="PANTHER" id="PTHR41523:SF8">
    <property type="entry name" value="ETHYLENE RESPONSE SENSOR PROTEIN"/>
    <property type="match status" value="1"/>
</dbReference>
<keyword evidence="11" id="KW-0843">Virulence</keyword>
<keyword evidence="3" id="KW-0597">Phosphoprotein</keyword>
<dbReference type="Pfam" id="PF07536">
    <property type="entry name" value="HWE_HK"/>
    <property type="match status" value="1"/>
</dbReference>
<keyword evidence="12" id="KW-0472">Membrane</keyword>
<dbReference type="OrthoDB" id="7244034at2"/>
<dbReference type="Proteomes" id="UP000295023">
    <property type="component" value="Unassembled WGS sequence"/>
</dbReference>